<dbReference type="OrthoDB" id="10569441at2759"/>
<dbReference type="AlphaFoldDB" id="A0A8H3FMI5"/>
<gene>
    <name evidence="1" type="ORF">HETSPECPRED_006355</name>
</gene>
<proteinExistence type="predicted"/>
<accession>A0A8H3FMI5</accession>
<organism evidence="1 2">
    <name type="scientific">Heterodermia speciosa</name>
    <dbReference type="NCBI Taxonomy" id="116794"/>
    <lineage>
        <taxon>Eukaryota</taxon>
        <taxon>Fungi</taxon>
        <taxon>Dikarya</taxon>
        <taxon>Ascomycota</taxon>
        <taxon>Pezizomycotina</taxon>
        <taxon>Lecanoromycetes</taxon>
        <taxon>OSLEUM clade</taxon>
        <taxon>Lecanoromycetidae</taxon>
        <taxon>Caliciales</taxon>
        <taxon>Physciaceae</taxon>
        <taxon>Heterodermia</taxon>
    </lineage>
</organism>
<reference evidence="1" key="1">
    <citation type="submission" date="2021-03" db="EMBL/GenBank/DDBJ databases">
        <authorList>
            <person name="Tagirdzhanova G."/>
        </authorList>
    </citation>
    <scope>NUCLEOTIDE SEQUENCE</scope>
</reference>
<sequence length="135" mass="14983">MSIGASSFTSLNRPEIVATTLSELYKKHGNISSAAHAYKKLVRQQTQDALLVTESDEEEEGSFHEASPAAIEETQAMMLQLVKEANKAAGLATRQLAYLTESRQLLDAMLSQLEMMTMVWLREQRLGLQPTQADL</sequence>
<evidence type="ECO:0000313" key="1">
    <source>
        <dbReference type="EMBL" id="CAF9926520.1"/>
    </source>
</evidence>
<protein>
    <submittedName>
        <fullName evidence="1">Uncharacterized protein</fullName>
    </submittedName>
</protein>
<name>A0A8H3FMI5_9LECA</name>
<evidence type="ECO:0000313" key="2">
    <source>
        <dbReference type="Proteomes" id="UP000664521"/>
    </source>
</evidence>
<dbReference type="Proteomes" id="UP000664521">
    <property type="component" value="Unassembled WGS sequence"/>
</dbReference>
<comment type="caution">
    <text evidence="1">The sequence shown here is derived from an EMBL/GenBank/DDBJ whole genome shotgun (WGS) entry which is preliminary data.</text>
</comment>
<dbReference type="EMBL" id="CAJPDS010000041">
    <property type="protein sequence ID" value="CAF9926520.1"/>
    <property type="molecule type" value="Genomic_DNA"/>
</dbReference>
<keyword evidence="2" id="KW-1185">Reference proteome</keyword>